<sequence>MTSISRSESLRLLRGYLGHIEYWDPECGDAFLMLNAREWLEDHLADLTAPEKEALAAGDERLLKLSRDTADATLDVEYLRETAKIVAVSRLPSRMAA</sequence>
<protein>
    <submittedName>
        <fullName evidence="1">Uncharacterized protein</fullName>
    </submittedName>
</protein>
<proteinExistence type="predicted"/>
<organism evidence="1 2">
    <name type="scientific">Lamprobacter modestohalophilus</name>
    <dbReference type="NCBI Taxonomy" id="1064514"/>
    <lineage>
        <taxon>Bacteria</taxon>
        <taxon>Pseudomonadati</taxon>
        <taxon>Pseudomonadota</taxon>
        <taxon>Gammaproteobacteria</taxon>
        <taxon>Chromatiales</taxon>
        <taxon>Chromatiaceae</taxon>
        <taxon>Lamprobacter</taxon>
    </lineage>
</organism>
<dbReference type="Proteomes" id="UP001138768">
    <property type="component" value="Unassembled WGS sequence"/>
</dbReference>
<dbReference type="EMBL" id="NRRY01000002">
    <property type="protein sequence ID" value="MBK1617243.1"/>
    <property type="molecule type" value="Genomic_DNA"/>
</dbReference>
<accession>A0A9X0W585</accession>
<evidence type="ECO:0000313" key="2">
    <source>
        <dbReference type="Proteomes" id="UP001138768"/>
    </source>
</evidence>
<dbReference type="AlphaFoldDB" id="A0A9X0W585"/>
<gene>
    <name evidence="1" type="ORF">CKO42_02005</name>
</gene>
<keyword evidence="2" id="KW-1185">Reference proteome</keyword>
<evidence type="ECO:0000313" key="1">
    <source>
        <dbReference type="EMBL" id="MBK1617243.1"/>
    </source>
</evidence>
<comment type="caution">
    <text evidence="1">The sequence shown here is derived from an EMBL/GenBank/DDBJ whole genome shotgun (WGS) entry which is preliminary data.</text>
</comment>
<name>A0A9X0W585_9GAMM</name>
<reference evidence="1 2" key="1">
    <citation type="journal article" date="2020" name="Microorganisms">
        <title>Osmotic Adaptation and Compatible Solute Biosynthesis of Phototrophic Bacteria as Revealed from Genome Analyses.</title>
        <authorList>
            <person name="Imhoff J.F."/>
            <person name="Rahn T."/>
            <person name="Kunzel S."/>
            <person name="Keller A."/>
            <person name="Neulinger S.C."/>
        </authorList>
    </citation>
    <scope>NUCLEOTIDE SEQUENCE [LARGE SCALE GENOMIC DNA]</scope>
    <source>
        <strain evidence="1 2">DSM 25653</strain>
    </source>
</reference>